<organism evidence="2 3">
    <name type="scientific">Periplaneta americana</name>
    <name type="common">American cockroach</name>
    <name type="synonym">Blatta americana</name>
    <dbReference type="NCBI Taxonomy" id="6978"/>
    <lineage>
        <taxon>Eukaryota</taxon>
        <taxon>Metazoa</taxon>
        <taxon>Ecdysozoa</taxon>
        <taxon>Arthropoda</taxon>
        <taxon>Hexapoda</taxon>
        <taxon>Insecta</taxon>
        <taxon>Pterygota</taxon>
        <taxon>Neoptera</taxon>
        <taxon>Polyneoptera</taxon>
        <taxon>Dictyoptera</taxon>
        <taxon>Blattodea</taxon>
        <taxon>Blattoidea</taxon>
        <taxon>Blattidae</taxon>
        <taxon>Blattinae</taxon>
        <taxon>Periplaneta</taxon>
    </lineage>
</organism>
<evidence type="ECO:0000256" key="1">
    <source>
        <dbReference type="SAM" id="MobiDB-lite"/>
    </source>
</evidence>
<comment type="caution">
    <text evidence="2">The sequence shown here is derived from an EMBL/GenBank/DDBJ whole genome shotgun (WGS) entry which is preliminary data.</text>
</comment>
<gene>
    <name evidence="2" type="ORF">ANN_22374</name>
</gene>
<feature type="region of interest" description="Disordered" evidence="1">
    <location>
        <begin position="301"/>
        <end position="326"/>
    </location>
</feature>
<dbReference type="EMBL" id="JAJSOF020000033">
    <property type="protein sequence ID" value="KAJ4430164.1"/>
    <property type="molecule type" value="Genomic_DNA"/>
</dbReference>
<dbReference type="Gene3D" id="3.30.420.10">
    <property type="entry name" value="Ribonuclease H-like superfamily/Ribonuclease H"/>
    <property type="match status" value="1"/>
</dbReference>
<accession>A0ABQ8S7Z5</accession>
<dbReference type="PANTHER" id="PTHR47326:SF1">
    <property type="entry name" value="HTH PSQ-TYPE DOMAIN-CONTAINING PROTEIN"/>
    <property type="match status" value="1"/>
</dbReference>
<evidence type="ECO:0000313" key="2">
    <source>
        <dbReference type="EMBL" id="KAJ4430164.1"/>
    </source>
</evidence>
<sequence length="326" mass="37747">MDLREVGYDDRDWINLAQDRDRWRAYKRAKTAQLLQRGVQKQVGEIGMRPDVERSFSAYKVILSDTRRSFPFETLKMNVVVYCSSNRNQANNMQEKLTGTRYQDFLINVLPTLLEYVPCQRRLQMWFMHDGTTAHFLCNVREHLTLTLQDRWVDRGGPTPWTARSPNLNPLDFWLCSVPSSASNGDRKVNKRRTYSVVNLQNTVKMVLNDNWTIYKPAKECGVPWSTLKVHISRNVGDADVGEGGPFEVPKLRRPFMLPVPKLVELRLVKYIIEMQELGFGLNVTQIKRLGFELSKATSKTSSFNEDREKQDHFGGGHSDKDMAYH</sequence>
<dbReference type="InterPro" id="IPR036397">
    <property type="entry name" value="RNaseH_sf"/>
</dbReference>
<keyword evidence="3" id="KW-1185">Reference proteome</keyword>
<protein>
    <submittedName>
        <fullName evidence="2">Uncharacterized protein</fullName>
    </submittedName>
</protein>
<dbReference type="Proteomes" id="UP001148838">
    <property type="component" value="Unassembled WGS sequence"/>
</dbReference>
<proteinExistence type="predicted"/>
<evidence type="ECO:0000313" key="3">
    <source>
        <dbReference type="Proteomes" id="UP001148838"/>
    </source>
</evidence>
<name>A0ABQ8S7Z5_PERAM</name>
<dbReference type="PANTHER" id="PTHR47326">
    <property type="entry name" value="TRANSPOSABLE ELEMENT TC3 TRANSPOSASE-LIKE PROTEIN"/>
    <property type="match status" value="1"/>
</dbReference>
<reference evidence="2 3" key="1">
    <citation type="journal article" date="2022" name="Allergy">
        <title>Genome assembly and annotation of Periplaneta americana reveal a comprehensive cockroach allergen profile.</title>
        <authorList>
            <person name="Wang L."/>
            <person name="Xiong Q."/>
            <person name="Saelim N."/>
            <person name="Wang L."/>
            <person name="Nong W."/>
            <person name="Wan A.T."/>
            <person name="Shi M."/>
            <person name="Liu X."/>
            <person name="Cao Q."/>
            <person name="Hui J.H.L."/>
            <person name="Sookrung N."/>
            <person name="Leung T.F."/>
            <person name="Tungtrongchitr A."/>
            <person name="Tsui S.K.W."/>
        </authorList>
    </citation>
    <scope>NUCLEOTIDE SEQUENCE [LARGE SCALE GENOMIC DNA]</scope>
    <source>
        <strain evidence="2">PWHHKU_190912</strain>
    </source>
</reference>
<feature type="compositionally biased region" description="Basic and acidic residues" evidence="1">
    <location>
        <begin position="305"/>
        <end position="326"/>
    </location>
</feature>